<dbReference type="PANTHER" id="PTHR38773">
    <property type="entry name" value="PROTEIN SPRT"/>
    <property type="match status" value="1"/>
</dbReference>
<keyword evidence="3" id="KW-1185">Reference proteome</keyword>
<dbReference type="GO" id="GO:0006950">
    <property type="term" value="P:response to stress"/>
    <property type="evidence" value="ECO:0007669"/>
    <property type="project" value="UniProtKB-ARBA"/>
</dbReference>
<reference evidence="2 3" key="1">
    <citation type="submission" date="2016-03" db="EMBL/GenBank/DDBJ databases">
        <title>Chemosynthetic sulphur-oxidizing symbionts of marine invertebrate animals are capable of nitrogen fixation.</title>
        <authorList>
            <person name="Petersen J.M."/>
            <person name="Kemper A."/>
            <person name="Gruber-Vodicka H."/>
            <person name="Cardini U."/>
            <person name="Geest Mvander."/>
            <person name="Kleiner M."/>
            <person name="Bulgheresi S."/>
            <person name="Fussmann M."/>
            <person name="Herbold C."/>
            <person name="Seah B.K.B."/>
            <person name="Antony C.Paul."/>
            <person name="Liu D."/>
            <person name="Belitz A."/>
            <person name="Weber M."/>
        </authorList>
    </citation>
    <scope>NUCLEOTIDE SEQUENCE [LARGE SCALE GENOMIC DNA]</scope>
    <source>
        <strain evidence="2">G_D</strain>
    </source>
</reference>
<dbReference type="STRING" id="1818881.A3196_15875"/>
<organism evidence="2 3">
    <name type="scientific">Candidatus Thiodiazotropha endoloripes</name>
    <dbReference type="NCBI Taxonomy" id="1818881"/>
    <lineage>
        <taxon>Bacteria</taxon>
        <taxon>Pseudomonadati</taxon>
        <taxon>Pseudomonadota</taxon>
        <taxon>Gammaproteobacteria</taxon>
        <taxon>Chromatiales</taxon>
        <taxon>Sedimenticolaceae</taxon>
        <taxon>Candidatus Thiodiazotropha</taxon>
    </lineage>
</organism>
<dbReference type="PANTHER" id="PTHR38773:SF1">
    <property type="entry name" value="PROTEIN SPRT"/>
    <property type="match status" value="1"/>
</dbReference>
<dbReference type="InterPro" id="IPR006640">
    <property type="entry name" value="SprT-like_domain"/>
</dbReference>
<dbReference type="Pfam" id="PF10263">
    <property type="entry name" value="SprT-like"/>
    <property type="match status" value="1"/>
</dbReference>
<gene>
    <name evidence="2" type="ORF">A3196_15875</name>
</gene>
<evidence type="ECO:0000259" key="1">
    <source>
        <dbReference type="SMART" id="SM00731"/>
    </source>
</evidence>
<sequence>MTEQQAQSAARERTRQLLASAEQRFKLSPSDPEILFDLKGKSAGLLVIHRNGHMKIRYNSALLAENGEKFLEQTVPHEVAHLIARRLYGPSIKPHGREWRSIMSYFNVPANRCHSFDTSNSAARSMRYFDYHCLCRQHRLSAIRHNRIISGVTYLCRACGSSLILSESS</sequence>
<dbReference type="SMART" id="SM00731">
    <property type="entry name" value="SprT"/>
    <property type="match status" value="1"/>
</dbReference>
<comment type="caution">
    <text evidence="2">The sequence shown here is derived from an EMBL/GenBank/DDBJ whole genome shotgun (WGS) entry which is preliminary data.</text>
</comment>
<protein>
    <recommendedName>
        <fullName evidence="1">SprT-like domain-containing protein</fullName>
    </recommendedName>
</protein>
<evidence type="ECO:0000313" key="3">
    <source>
        <dbReference type="Proteomes" id="UP000094849"/>
    </source>
</evidence>
<accession>A0A1E2UTP0</accession>
<dbReference type="RefSeq" id="WP_069024730.1">
    <property type="nucleotide sequence ID" value="NZ_LVJZ01000003.1"/>
</dbReference>
<evidence type="ECO:0000313" key="2">
    <source>
        <dbReference type="EMBL" id="ODB98108.1"/>
    </source>
</evidence>
<proteinExistence type="predicted"/>
<dbReference type="Proteomes" id="UP000094849">
    <property type="component" value="Unassembled WGS sequence"/>
</dbReference>
<name>A0A1E2UTP0_9GAMM</name>
<dbReference type="AlphaFoldDB" id="A0A1E2UTP0"/>
<feature type="domain" description="SprT-like" evidence="1">
    <location>
        <begin position="12"/>
        <end position="166"/>
    </location>
</feature>
<dbReference type="EMBL" id="LVJZ01000003">
    <property type="protein sequence ID" value="ODB98108.1"/>
    <property type="molecule type" value="Genomic_DNA"/>
</dbReference>